<sequence>MKTTIILLSILAATATWWWNTRARQSAGKPSFGHQFQNILKCLAAGAVVYFALMACAVVYLMITTS</sequence>
<keyword evidence="1" id="KW-0472">Membrane</keyword>
<gene>
    <name evidence="2" type="ORF">CR155_05940</name>
</gene>
<evidence type="ECO:0000256" key="1">
    <source>
        <dbReference type="SAM" id="Phobius"/>
    </source>
</evidence>
<organism evidence="2 3">
    <name type="scientific">Pollutimonas nitritireducens</name>
    <dbReference type="NCBI Taxonomy" id="2045209"/>
    <lineage>
        <taxon>Bacteria</taxon>
        <taxon>Pseudomonadati</taxon>
        <taxon>Pseudomonadota</taxon>
        <taxon>Betaproteobacteria</taxon>
        <taxon>Burkholderiales</taxon>
        <taxon>Alcaligenaceae</taxon>
        <taxon>Pollutimonas</taxon>
    </lineage>
</organism>
<dbReference type="OrthoDB" id="8690149at2"/>
<feature type="transmembrane region" description="Helical" evidence="1">
    <location>
        <begin position="39"/>
        <end position="63"/>
    </location>
</feature>
<keyword evidence="1" id="KW-1133">Transmembrane helix</keyword>
<dbReference type="Proteomes" id="UP000234328">
    <property type="component" value="Unassembled WGS sequence"/>
</dbReference>
<reference evidence="2 3" key="1">
    <citation type="submission" date="2017-10" db="EMBL/GenBank/DDBJ databases">
        <title>Two draft genome sequences of Pusillimonas sp. strains isolated from a nitrate- and radionuclide-contaminated groundwater in Russia.</title>
        <authorList>
            <person name="Grouzdev D.S."/>
            <person name="Tourova T.P."/>
            <person name="Goeva M.A."/>
            <person name="Babich T.L."/>
            <person name="Sokolova D.S."/>
            <person name="Abdullin R."/>
            <person name="Poltaraus A.B."/>
            <person name="Toshchakov S.V."/>
            <person name="Nazina T.N."/>
        </authorList>
    </citation>
    <scope>NUCLEOTIDE SEQUENCE [LARGE SCALE GENOMIC DNA]</scope>
    <source>
        <strain evidence="2 3">JR1/69-2-13</strain>
    </source>
</reference>
<protein>
    <submittedName>
        <fullName evidence="2">Uncharacterized protein</fullName>
    </submittedName>
</protein>
<dbReference type="EMBL" id="PDNV01000003">
    <property type="protein sequence ID" value="PLC54991.1"/>
    <property type="molecule type" value="Genomic_DNA"/>
</dbReference>
<keyword evidence="1" id="KW-0812">Transmembrane</keyword>
<evidence type="ECO:0000313" key="2">
    <source>
        <dbReference type="EMBL" id="PLC54991.1"/>
    </source>
</evidence>
<name>A0A2N4UIZ8_9BURK</name>
<keyword evidence="3" id="KW-1185">Reference proteome</keyword>
<accession>A0A2N4UIZ8</accession>
<comment type="caution">
    <text evidence="2">The sequence shown here is derived from an EMBL/GenBank/DDBJ whole genome shotgun (WGS) entry which is preliminary data.</text>
</comment>
<dbReference type="AlphaFoldDB" id="A0A2N4UIZ8"/>
<dbReference type="RefSeq" id="WP_102069068.1">
    <property type="nucleotide sequence ID" value="NZ_PDNV01000003.1"/>
</dbReference>
<proteinExistence type="predicted"/>
<evidence type="ECO:0000313" key="3">
    <source>
        <dbReference type="Proteomes" id="UP000234328"/>
    </source>
</evidence>